<dbReference type="InterPro" id="IPR012999">
    <property type="entry name" value="Pyr_OxRdtase_I_AS"/>
</dbReference>
<dbReference type="Pfam" id="PF07992">
    <property type="entry name" value="Pyr_redox_2"/>
    <property type="match status" value="1"/>
</dbReference>
<dbReference type="Pfam" id="PF02852">
    <property type="entry name" value="Pyr_redox_dim"/>
    <property type="match status" value="1"/>
</dbReference>
<gene>
    <name evidence="12" type="ORF">MNBD_ALPHA01-833</name>
</gene>
<dbReference type="SUPFAM" id="SSF51905">
    <property type="entry name" value="FAD/NAD(P)-binding domain"/>
    <property type="match status" value="1"/>
</dbReference>
<sequence>MSDNFDVVIIGGGPGGYVCAIRAAQLGLKVACVEMRGALGGTCLNVGCMPSKALLHASELFEEAGHGMAKFGIRTGKVSIDIAELMASKDETVKGLTEGVAYLLKKNKVDYIEGRGTILGQGSVRVDLTAGGEKTLTTKNIVIATGSDVMGLPGIDIDEKRIISSTGALSLPKVPKHMVVIGGGVIGLELGSVWKRLGAEVTVVEFMDRITPDMDGEVSKTFLRILKKQGFKFKLKSKVTAVKKTKTSLSVSVEPAAGGDGEQIKCDTVLVAVGRKPYTDGLGLEQAGVKVSDRGQVEIDDHFQTNIKGIYAIGDVVRGAMLAHKAEDEGTAVAEIIAGFAGHVNYDAIPGVIYTMPEVASVGKTEQALKAADMPYVAGKFPFTANSRAKANRQTDGFVKILSCATSDKILGAHIIGADAGNMIAELTLAVEKGITAEDLAYTCHAHPTETEAVREAAMATDGRAIHM</sequence>
<dbReference type="GO" id="GO:0005737">
    <property type="term" value="C:cytoplasm"/>
    <property type="evidence" value="ECO:0007669"/>
    <property type="project" value="UniProtKB-ARBA"/>
</dbReference>
<comment type="cofactor">
    <cofactor evidence="1">
        <name>FAD</name>
        <dbReference type="ChEBI" id="CHEBI:57692"/>
    </cofactor>
</comment>
<keyword evidence="4" id="KW-0285">Flavoprotein</keyword>
<keyword evidence="5" id="KW-0274">FAD</keyword>
<evidence type="ECO:0000256" key="9">
    <source>
        <dbReference type="ARBA" id="ARBA00023284"/>
    </source>
</evidence>
<dbReference type="GO" id="GO:0050660">
    <property type="term" value="F:flavin adenine dinucleotide binding"/>
    <property type="evidence" value="ECO:0007669"/>
    <property type="project" value="InterPro"/>
</dbReference>
<evidence type="ECO:0000256" key="8">
    <source>
        <dbReference type="ARBA" id="ARBA00023157"/>
    </source>
</evidence>
<dbReference type="PRINTS" id="PR00368">
    <property type="entry name" value="FADPNR"/>
</dbReference>
<organism evidence="12">
    <name type="scientific">hydrothermal vent metagenome</name>
    <dbReference type="NCBI Taxonomy" id="652676"/>
    <lineage>
        <taxon>unclassified sequences</taxon>
        <taxon>metagenomes</taxon>
        <taxon>ecological metagenomes</taxon>
    </lineage>
</organism>
<comment type="similarity">
    <text evidence="2">Belongs to the class-I pyridine nucleotide-disulfide oxidoreductase family.</text>
</comment>
<name>A0A3B0SF76_9ZZZZ</name>
<dbReference type="EC" id="1.8.1.4" evidence="3"/>
<dbReference type="GO" id="GO:0045333">
    <property type="term" value="P:cellular respiration"/>
    <property type="evidence" value="ECO:0007669"/>
    <property type="project" value="UniProtKB-ARBA"/>
</dbReference>
<dbReference type="PIRSF" id="PIRSF000350">
    <property type="entry name" value="Mercury_reductase_MerA"/>
    <property type="match status" value="1"/>
</dbReference>
<evidence type="ECO:0000259" key="11">
    <source>
        <dbReference type="Pfam" id="PF07992"/>
    </source>
</evidence>
<keyword evidence="9" id="KW-0676">Redox-active center</keyword>
<feature type="domain" description="FAD/NAD(P)-binding" evidence="11">
    <location>
        <begin position="5"/>
        <end position="330"/>
    </location>
</feature>
<evidence type="ECO:0000256" key="6">
    <source>
        <dbReference type="ARBA" id="ARBA00023002"/>
    </source>
</evidence>
<evidence type="ECO:0000256" key="3">
    <source>
        <dbReference type="ARBA" id="ARBA00012608"/>
    </source>
</evidence>
<evidence type="ECO:0000256" key="7">
    <source>
        <dbReference type="ARBA" id="ARBA00023027"/>
    </source>
</evidence>
<dbReference type="InterPro" id="IPR006258">
    <property type="entry name" value="Lipoamide_DH"/>
</dbReference>
<dbReference type="InterPro" id="IPR023753">
    <property type="entry name" value="FAD/NAD-binding_dom"/>
</dbReference>
<dbReference type="NCBIfam" id="TIGR01350">
    <property type="entry name" value="lipoamide_DH"/>
    <property type="match status" value="1"/>
</dbReference>
<dbReference type="Gene3D" id="3.50.50.60">
    <property type="entry name" value="FAD/NAD(P)-binding domain"/>
    <property type="match status" value="2"/>
</dbReference>
<keyword evidence="6 12" id="KW-0560">Oxidoreductase</keyword>
<evidence type="ECO:0000256" key="1">
    <source>
        <dbReference type="ARBA" id="ARBA00001974"/>
    </source>
</evidence>
<proteinExistence type="inferred from homology"/>
<dbReference type="InterPro" id="IPR050151">
    <property type="entry name" value="Class-I_Pyr_Nuc-Dis_Oxidored"/>
</dbReference>
<dbReference type="PANTHER" id="PTHR22912:SF151">
    <property type="entry name" value="DIHYDROLIPOYL DEHYDROGENASE, MITOCHONDRIAL"/>
    <property type="match status" value="1"/>
</dbReference>
<dbReference type="Gene3D" id="3.30.390.30">
    <property type="match status" value="1"/>
</dbReference>
<feature type="domain" description="Pyridine nucleotide-disulphide oxidoreductase dimerisation" evidence="10">
    <location>
        <begin position="349"/>
        <end position="458"/>
    </location>
</feature>
<dbReference type="GO" id="GO:0006103">
    <property type="term" value="P:2-oxoglutarate metabolic process"/>
    <property type="evidence" value="ECO:0007669"/>
    <property type="project" value="TreeGrafter"/>
</dbReference>
<dbReference type="GO" id="GO:0004148">
    <property type="term" value="F:dihydrolipoyl dehydrogenase (NADH) activity"/>
    <property type="evidence" value="ECO:0007669"/>
    <property type="project" value="UniProtKB-EC"/>
</dbReference>
<dbReference type="EMBL" id="UOEJ01000166">
    <property type="protein sequence ID" value="VAW02990.1"/>
    <property type="molecule type" value="Genomic_DNA"/>
</dbReference>
<reference evidence="12" key="1">
    <citation type="submission" date="2018-06" db="EMBL/GenBank/DDBJ databases">
        <authorList>
            <person name="Zhirakovskaya E."/>
        </authorList>
    </citation>
    <scope>NUCLEOTIDE SEQUENCE</scope>
</reference>
<dbReference type="InterPro" id="IPR016156">
    <property type="entry name" value="FAD/NAD-linked_Rdtase_dimer_sf"/>
</dbReference>
<evidence type="ECO:0000256" key="4">
    <source>
        <dbReference type="ARBA" id="ARBA00022630"/>
    </source>
</evidence>
<dbReference type="AlphaFoldDB" id="A0A3B0SF76"/>
<protein>
    <recommendedName>
        <fullName evidence="3">dihydrolipoyl dehydrogenase</fullName>
        <ecNumber evidence="3">1.8.1.4</ecNumber>
    </recommendedName>
</protein>
<dbReference type="PRINTS" id="PR00411">
    <property type="entry name" value="PNDRDTASEI"/>
</dbReference>
<evidence type="ECO:0000313" key="12">
    <source>
        <dbReference type="EMBL" id="VAW02990.1"/>
    </source>
</evidence>
<dbReference type="FunFam" id="3.30.390.30:FF:000001">
    <property type="entry name" value="Dihydrolipoyl dehydrogenase"/>
    <property type="match status" value="1"/>
</dbReference>
<dbReference type="GO" id="GO:1990234">
    <property type="term" value="C:transferase complex"/>
    <property type="evidence" value="ECO:0007669"/>
    <property type="project" value="UniProtKB-ARBA"/>
</dbReference>
<dbReference type="SUPFAM" id="SSF55424">
    <property type="entry name" value="FAD/NAD-linked reductases, dimerisation (C-terminal) domain"/>
    <property type="match status" value="1"/>
</dbReference>
<accession>A0A3B0SF76</accession>
<keyword evidence="8" id="KW-1015">Disulfide bond</keyword>
<dbReference type="FunFam" id="3.50.50.60:FF:000001">
    <property type="entry name" value="Dihydrolipoyl dehydrogenase, mitochondrial"/>
    <property type="match status" value="1"/>
</dbReference>
<evidence type="ECO:0000259" key="10">
    <source>
        <dbReference type="Pfam" id="PF02852"/>
    </source>
</evidence>
<evidence type="ECO:0000256" key="5">
    <source>
        <dbReference type="ARBA" id="ARBA00022827"/>
    </source>
</evidence>
<dbReference type="PROSITE" id="PS00076">
    <property type="entry name" value="PYRIDINE_REDOX_1"/>
    <property type="match status" value="1"/>
</dbReference>
<keyword evidence="7" id="KW-0520">NAD</keyword>
<dbReference type="InterPro" id="IPR004099">
    <property type="entry name" value="Pyr_nucl-diS_OxRdtase_dimer"/>
</dbReference>
<evidence type="ECO:0000256" key="2">
    <source>
        <dbReference type="ARBA" id="ARBA00007532"/>
    </source>
</evidence>
<dbReference type="PANTHER" id="PTHR22912">
    <property type="entry name" value="DISULFIDE OXIDOREDUCTASE"/>
    <property type="match status" value="1"/>
</dbReference>
<dbReference type="InterPro" id="IPR036188">
    <property type="entry name" value="FAD/NAD-bd_sf"/>
</dbReference>
<dbReference type="FunFam" id="3.50.50.60:FF:000025">
    <property type="entry name" value="Dihydrolipoyl dehydrogenase"/>
    <property type="match status" value="1"/>
</dbReference>
<dbReference type="InterPro" id="IPR001100">
    <property type="entry name" value="Pyr_nuc-diS_OxRdtase"/>
</dbReference>